<dbReference type="InterPro" id="IPR000868">
    <property type="entry name" value="Isochorismatase-like_dom"/>
</dbReference>
<dbReference type="PANTHER" id="PTHR14119:SF3">
    <property type="entry name" value="ISOCHORISMATASE DOMAIN-CONTAINING PROTEIN 2"/>
    <property type="match status" value="1"/>
</dbReference>
<keyword evidence="4" id="KW-1185">Reference proteome</keyword>
<dbReference type="PANTHER" id="PTHR14119">
    <property type="entry name" value="HYDROLASE"/>
    <property type="match status" value="1"/>
</dbReference>
<reference evidence="3 4" key="1">
    <citation type="submission" date="2022-07" db="EMBL/GenBank/DDBJ databases">
        <title>Genome-wide signatures of adaptation to extreme environments.</title>
        <authorList>
            <person name="Cho C.H."/>
            <person name="Yoon H.S."/>
        </authorList>
    </citation>
    <scope>NUCLEOTIDE SEQUENCE [LARGE SCALE GENOMIC DNA]</scope>
    <source>
        <strain evidence="3 4">108.79 E11</strain>
    </source>
</reference>
<gene>
    <name evidence="3" type="ORF">GAYE_SCF54G6201</name>
</gene>
<evidence type="ECO:0000313" key="3">
    <source>
        <dbReference type="EMBL" id="KAK4528264.1"/>
    </source>
</evidence>
<evidence type="ECO:0000259" key="2">
    <source>
        <dbReference type="Pfam" id="PF00857"/>
    </source>
</evidence>
<dbReference type="Pfam" id="PF00857">
    <property type="entry name" value="Isochorismatase"/>
    <property type="match status" value="1"/>
</dbReference>
<feature type="domain" description="Isochorismatase-like" evidence="2">
    <location>
        <begin position="16"/>
        <end position="162"/>
    </location>
</feature>
<evidence type="ECO:0000256" key="1">
    <source>
        <dbReference type="ARBA" id="ARBA00006336"/>
    </source>
</evidence>
<accession>A0AAV9ILT8</accession>
<dbReference type="Proteomes" id="UP001300502">
    <property type="component" value="Unassembled WGS sequence"/>
</dbReference>
<protein>
    <recommendedName>
        <fullName evidence="2">Isochorismatase-like domain-containing protein</fullName>
    </recommendedName>
</protein>
<sequence>MSCSAHHRNLKIENSLVIFCDLQVGFQHNIQNIADIIDAATFLRNSARLLSIPCLFSEQWPERYGHVVEKLDPADEQVFSKRTFSLMGSPRGSELVRSKKREYIVFAGVQSHICVQQSVLDLLANGFSVFLVTDAMGSRRRIEHTTALESMKQEGAMVSTTEAIVFQWLRSVDAPCFDAFQQLQRPT</sequence>
<proteinExistence type="inferred from homology"/>
<dbReference type="InterPro" id="IPR050993">
    <property type="entry name" value="Isochorismatase_domain"/>
</dbReference>
<comment type="similarity">
    <text evidence="1">Belongs to the isochorismatase family.</text>
</comment>
<comment type="caution">
    <text evidence="3">The sequence shown here is derived from an EMBL/GenBank/DDBJ whole genome shotgun (WGS) entry which is preliminary data.</text>
</comment>
<dbReference type="Gene3D" id="3.40.50.850">
    <property type="entry name" value="Isochorismatase-like"/>
    <property type="match status" value="1"/>
</dbReference>
<dbReference type="EMBL" id="JANCYU010000062">
    <property type="protein sequence ID" value="KAK4528264.1"/>
    <property type="molecule type" value="Genomic_DNA"/>
</dbReference>
<evidence type="ECO:0000313" key="4">
    <source>
        <dbReference type="Proteomes" id="UP001300502"/>
    </source>
</evidence>
<dbReference type="SUPFAM" id="SSF52499">
    <property type="entry name" value="Isochorismatase-like hydrolases"/>
    <property type="match status" value="1"/>
</dbReference>
<dbReference type="AlphaFoldDB" id="A0AAV9ILT8"/>
<name>A0AAV9ILT8_9RHOD</name>
<dbReference type="InterPro" id="IPR036380">
    <property type="entry name" value="Isochorismatase-like_sf"/>
</dbReference>
<organism evidence="3 4">
    <name type="scientific">Galdieria yellowstonensis</name>
    <dbReference type="NCBI Taxonomy" id="3028027"/>
    <lineage>
        <taxon>Eukaryota</taxon>
        <taxon>Rhodophyta</taxon>
        <taxon>Bangiophyceae</taxon>
        <taxon>Galdieriales</taxon>
        <taxon>Galdieriaceae</taxon>
        <taxon>Galdieria</taxon>
    </lineage>
</organism>